<accession>A0A3R8R564</accession>
<evidence type="ECO:0000313" key="3">
    <source>
        <dbReference type="EMBL" id="RRK32319.1"/>
    </source>
</evidence>
<gene>
    <name evidence="3" type="ORF">EBB54_13830</name>
</gene>
<keyword evidence="1" id="KW-0812">Transmembrane</keyword>
<comment type="caution">
    <text evidence="3">The sequence shown here is derived from an EMBL/GenBank/DDBJ whole genome shotgun (WGS) entry which is preliminary data.</text>
</comment>
<keyword evidence="4" id="KW-1185">Reference proteome</keyword>
<organism evidence="3 4">
    <name type="scientific">Schaedlerella arabinosiphila</name>
    <dbReference type="NCBI Taxonomy" id="2044587"/>
    <lineage>
        <taxon>Bacteria</taxon>
        <taxon>Bacillati</taxon>
        <taxon>Bacillota</taxon>
        <taxon>Clostridia</taxon>
        <taxon>Lachnospirales</taxon>
        <taxon>Lachnospiraceae</taxon>
        <taxon>Schaedlerella</taxon>
    </lineage>
</organism>
<dbReference type="Proteomes" id="UP000274920">
    <property type="component" value="Unassembled WGS sequence"/>
</dbReference>
<dbReference type="EMBL" id="RHJS01000002">
    <property type="protein sequence ID" value="RRK32319.1"/>
    <property type="molecule type" value="Genomic_DNA"/>
</dbReference>
<dbReference type="Pfam" id="PF14285">
    <property type="entry name" value="DUF4367"/>
    <property type="match status" value="1"/>
</dbReference>
<evidence type="ECO:0000259" key="2">
    <source>
        <dbReference type="Pfam" id="PF14285"/>
    </source>
</evidence>
<evidence type="ECO:0000256" key="1">
    <source>
        <dbReference type="SAM" id="Phobius"/>
    </source>
</evidence>
<reference evidence="3" key="1">
    <citation type="submission" date="2018-10" db="EMBL/GenBank/DDBJ databases">
        <title>Schaedlerella arabinophila gen. nov. sp. nov., isolated from the mouse intestinal tract and comparative analysis with the genome of the closely related altered Schaedler flora strain ASF502.</title>
        <authorList>
            <person name="Miyake S."/>
            <person name="Soh M."/>
            <person name="Seedorf H."/>
        </authorList>
    </citation>
    <scope>NUCLEOTIDE SEQUENCE [LARGE SCALE GENOMIC DNA]</scope>
    <source>
        <strain evidence="3">DSM 106076</strain>
    </source>
</reference>
<feature type="transmembrane region" description="Helical" evidence="1">
    <location>
        <begin position="52"/>
        <end position="72"/>
    </location>
</feature>
<protein>
    <submittedName>
        <fullName evidence="3">DUF4367 domain-containing protein</fullName>
    </submittedName>
</protein>
<sequence length="494" mass="55707">MKRTYTDQEMIRILKQELVIPDKVDQGMQDAYKKLGIKRSGKISFARKHRMWHVLAAAAVIAAGSSIVVVAANKFLSANLVKEKDSVAYELAIDRGQTAHKIEVTPTYIPAGYELGAENTPYAGKWHNQETGGTLVISSMNAAELDEQIRLGNAKQLTHGMKEKNLVEELELNGTKAALFMPDSAFVDSTEERLDMMLFNEDEGYLVTIYNSSLPKDEVMKIARGLDIQVLDSTVSYKTDAEINSILAEQEASQKQLQAEMAPHALAENNFFSVGTELKVPFLPAEDGTKPEDIRYTVESVEVKDRLPASEYPAENFHDYDGEMAAWLNEDGTLKPHERYKYTLNPDGSESGDPVVETVNSKFVVVNMKLKNNNEVNQFGDDVMVCPLIEYLTVDGNAYSKSYTKEYRRANEDYHLQIDGFPVYFDKMYNTEGTKRAKSFHFVPMQPGEELEYTLVYVVDEDRLDNAFFHFYSGYGGWPVPEGGNEFVYVKVQQ</sequence>
<feature type="domain" description="DUF4367" evidence="2">
    <location>
        <begin position="104"/>
        <end position="225"/>
    </location>
</feature>
<name>A0A3R8R564_9FIRM</name>
<dbReference type="AlphaFoldDB" id="A0A3R8R564"/>
<keyword evidence="1" id="KW-0472">Membrane</keyword>
<dbReference type="InterPro" id="IPR025377">
    <property type="entry name" value="DUF4367"/>
</dbReference>
<dbReference type="RefSeq" id="WP_125127802.1">
    <property type="nucleotide sequence ID" value="NZ_RHJS01000002.1"/>
</dbReference>
<evidence type="ECO:0000313" key="4">
    <source>
        <dbReference type="Proteomes" id="UP000274920"/>
    </source>
</evidence>
<keyword evidence="1" id="KW-1133">Transmembrane helix</keyword>
<proteinExistence type="predicted"/>